<dbReference type="EMBL" id="CAJOBB010000762">
    <property type="protein sequence ID" value="CAF3746160.1"/>
    <property type="molecule type" value="Genomic_DNA"/>
</dbReference>
<reference evidence="1" key="1">
    <citation type="submission" date="2021-02" db="EMBL/GenBank/DDBJ databases">
        <authorList>
            <person name="Nowell W R."/>
        </authorList>
    </citation>
    <scope>NUCLEOTIDE SEQUENCE</scope>
</reference>
<dbReference type="AlphaFoldDB" id="A0A818XZ44"/>
<gene>
    <name evidence="1" type="ORF">KXQ929_LOCUS13962</name>
</gene>
<dbReference type="Proteomes" id="UP000663868">
    <property type="component" value="Unassembled WGS sequence"/>
</dbReference>
<evidence type="ECO:0000313" key="1">
    <source>
        <dbReference type="EMBL" id="CAF3746160.1"/>
    </source>
</evidence>
<accession>A0A818XZ44</accession>
<protein>
    <submittedName>
        <fullName evidence="1">Uncharacterized protein</fullName>
    </submittedName>
</protein>
<proteinExistence type="predicted"/>
<name>A0A818XZ44_9BILA</name>
<sequence length="131" mass="14404">MKFYKPPPTTKNIPLGEKILALCTMQICLSQAACDCQAACDKDDTVDHDECYAFCARNTLPLPSCMCADNFTTDKGQRCIVGPQPVKGALTVDYLKNLRTTCNSTTGQSTYRALSKVYYCICPSVSDMEGY</sequence>
<evidence type="ECO:0000313" key="2">
    <source>
        <dbReference type="Proteomes" id="UP000663868"/>
    </source>
</evidence>
<comment type="caution">
    <text evidence="1">The sequence shown here is derived from an EMBL/GenBank/DDBJ whole genome shotgun (WGS) entry which is preliminary data.</text>
</comment>
<organism evidence="1 2">
    <name type="scientific">Adineta steineri</name>
    <dbReference type="NCBI Taxonomy" id="433720"/>
    <lineage>
        <taxon>Eukaryota</taxon>
        <taxon>Metazoa</taxon>
        <taxon>Spiralia</taxon>
        <taxon>Gnathifera</taxon>
        <taxon>Rotifera</taxon>
        <taxon>Eurotatoria</taxon>
        <taxon>Bdelloidea</taxon>
        <taxon>Adinetida</taxon>
        <taxon>Adinetidae</taxon>
        <taxon>Adineta</taxon>
    </lineage>
</organism>